<evidence type="ECO:0000256" key="7">
    <source>
        <dbReference type="ARBA" id="ARBA00022989"/>
    </source>
</evidence>
<evidence type="ECO:0000256" key="9">
    <source>
        <dbReference type="ARBA" id="ARBA00023306"/>
    </source>
</evidence>
<keyword evidence="16" id="KW-1185">Reference proteome</keyword>
<evidence type="ECO:0000256" key="6">
    <source>
        <dbReference type="ARBA" id="ARBA00022960"/>
    </source>
</evidence>
<dbReference type="InterPro" id="IPR009386">
    <property type="entry name" value="ZapG-like"/>
</dbReference>
<dbReference type="Pfam" id="PF06295">
    <property type="entry name" value="ZapG-like"/>
    <property type="match status" value="1"/>
</dbReference>
<keyword evidence="8" id="KW-0472">Membrane</keyword>
<accession>A0ABW4XQD1</accession>
<evidence type="ECO:0000313" key="15">
    <source>
        <dbReference type="EMBL" id="MFD2097527.1"/>
    </source>
</evidence>
<keyword evidence="7" id="KW-1133">Transmembrane helix</keyword>
<keyword evidence="6" id="KW-0133">Cell shape</keyword>
<keyword evidence="5" id="KW-0812">Transmembrane</keyword>
<evidence type="ECO:0000256" key="11">
    <source>
        <dbReference type="ARBA" id="ARBA00035703"/>
    </source>
</evidence>
<feature type="coiled-coil region" evidence="13">
    <location>
        <begin position="30"/>
        <end position="79"/>
    </location>
</feature>
<protein>
    <recommendedName>
        <fullName evidence="11">Z-ring associated protein G</fullName>
    </recommendedName>
    <alternativeName>
        <fullName evidence="12">Cell division protein ZapG</fullName>
    </alternativeName>
</protein>
<evidence type="ECO:0000256" key="12">
    <source>
        <dbReference type="ARBA" id="ARBA00035727"/>
    </source>
</evidence>
<dbReference type="EMBL" id="JBHUHT010000025">
    <property type="protein sequence ID" value="MFD2097527.1"/>
    <property type="molecule type" value="Genomic_DNA"/>
</dbReference>
<dbReference type="PANTHER" id="PTHR39579:SF1">
    <property type="entry name" value="INNER MEMBRANE PROTEIN YHCB"/>
    <property type="match status" value="1"/>
</dbReference>
<evidence type="ECO:0000256" key="13">
    <source>
        <dbReference type="SAM" id="Coils"/>
    </source>
</evidence>
<keyword evidence="3" id="KW-0997">Cell inner membrane</keyword>
<evidence type="ECO:0000256" key="5">
    <source>
        <dbReference type="ARBA" id="ARBA00022692"/>
    </source>
</evidence>
<evidence type="ECO:0000256" key="1">
    <source>
        <dbReference type="ARBA" id="ARBA00004377"/>
    </source>
</evidence>
<evidence type="ECO:0000313" key="16">
    <source>
        <dbReference type="Proteomes" id="UP001597380"/>
    </source>
</evidence>
<evidence type="ECO:0000256" key="4">
    <source>
        <dbReference type="ARBA" id="ARBA00022618"/>
    </source>
</evidence>
<keyword evidence="2" id="KW-1003">Cell membrane</keyword>
<evidence type="ECO:0000256" key="2">
    <source>
        <dbReference type="ARBA" id="ARBA00022475"/>
    </source>
</evidence>
<feature type="region of interest" description="Disordered" evidence="14">
    <location>
        <begin position="97"/>
        <end position="140"/>
    </location>
</feature>
<keyword evidence="13" id="KW-0175">Coiled coil</keyword>
<comment type="subcellular location">
    <subcellularLocation>
        <location evidence="1">Cell inner membrane</location>
        <topology evidence="1">Single-pass membrane protein</topology>
    </subcellularLocation>
</comment>
<name>A0ABW4XQD1_9GAMM</name>
<keyword evidence="4" id="KW-0132">Cell division</keyword>
<dbReference type="PANTHER" id="PTHR39579">
    <property type="entry name" value="INNER MEMBRANE PROTEIN YHCB"/>
    <property type="match status" value="1"/>
</dbReference>
<keyword evidence="9" id="KW-0131">Cell cycle</keyword>
<evidence type="ECO:0000256" key="3">
    <source>
        <dbReference type="ARBA" id="ARBA00022519"/>
    </source>
</evidence>
<dbReference type="Proteomes" id="UP001597380">
    <property type="component" value="Unassembled WGS sequence"/>
</dbReference>
<reference evidence="16" key="1">
    <citation type="journal article" date="2019" name="Int. J. Syst. Evol. Microbiol.">
        <title>The Global Catalogue of Microorganisms (GCM) 10K type strain sequencing project: providing services to taxonomists for standard genome sequencing and annotation.</title>
        <authorList>
            <consortium name="The Broad Institute Genomics Platform"/>
            <consortium name="The Broad Institute Genome Sequencing Center for Infectious Disease"/>
            <person name="Wu L."/>
            <person name="Ma J."/>
        </authorList>
    </citation>
    <scope>NUCLEOTIDE SEQUENCE [LARGE SCALE GENOMIC DNA]</scope>
    <source>
        <strain evidence="16">CGMCC 1.10992</strain>
    </source>
</reference>
<proteinExistence type="inferred from homology"/>
<evidence type="ECO:0000256" key="8">
    <source>
        <dbReference type="ARBA" id="ARBA00023136"/>
    </source>
</evidence>
<dbReference type="RefSeq" id="WP_345341584.1">
    <property type="nucleotide sequence ID" value="NZ_BAABLI010000029.1"/>
</dbReference>
<evidence type="ECO:0000256" key="10">
    <source>
        <dbReference type="ARBA" id="ARBA00035657"/>
    </source>
</evidence>
<gene>
    <name evidence="15" type="ORF">ACFSJ3_16155</name>
</gene>
<sequence>MIWLVAILCIAAGFVAGWFFSRSNGDGAGKASVEKALEATQFELEQYKQEVSDHFAATAELLEQANENYRKLCGQLNDSAHALLDEKSRAELPELEALTAPAKALPAEGDDEKQQPRDYSGAPSGLISGANKEKQKETAD</sequence>
<organism evidence="15 16">
    <name type="scientific">Corallincola platygyrae</name>
    <dbReference type="NCBI Taxonomy" id="1193278"/>
    <lineage>
        <taxon>Bacteria</taxon>
        <taxon>Pseudomonadati</taxon>
        <taxon>Pseudomonadota</taxon>
        <taxon>Gammaproteobacteria</taxon>
        <taxon>Alteromonadales</taxon>
        <taxon>Psychromonadaceae</taxon>
        <taxon>Corallincola</taxon>
    </lineage>
</organism>
<comment type="caution">
    <text evidence="15">The sequence shown here is derived from an EMBL/GenBank/DDBJ whole genome shotgun (WGS) entry which is preliminary data.</text>
</comment>
<comment type="similarity">
    <text evidence="10">Belongs to the ZapG family.</text>
</comment>
<feature type="compositionally biased region" description="Basic and acidic residues" evidence="14">
    <location>
        <begin position="131"/>
        <end position="140"/>
    </location>
</feature>
<evidence type="ECO:0000256" key="14">
    <source>
        <dbReference type="SAM" id="MobiDB-lite"/>
    </source>
</evidence>